<dbReference type="GO" id="GO:0000270">
    <property type="term" value="P:peptidoglycan metabolic process"/>
    <property type="evidence" value="ECO:0007669"/>
    <property type="project" value="InterPro"/>
</dbReference>
<comment type="similarity">
    <text evidence="1">Belongs to the transglycosylase Slt family.</text>
</comment>
<dbReference type="Pfam" id="PF01464">
    <property type="entry name" value="SLT"/>
    <property type="match status" value="1"/>
</dbReference>
<dbReference type="GO" id="GO:0004553">
    <property type="term" value="F:hydrolase activity, hydrolyzing O-glycosyl compounds"/>
    <property type="evidence" value="ECO:0007669"/>
    <property type="project" value="InterPro"/>
</dbReference>
<keyword evidence="3" id="KW-0732">Signal</keyword>
<dbReference type="InterPro" id="IPR008258">
    <property type="entry name" value="Transglycosylase_SLT_dom_1"/>
</dbReference>
<feature type="domain" description="Transglycosylase SLT" evidence="4">
    <location>
        <begin position="528"/>
        <end position="630"/>
    </location>
</feature>
<dbReference type="AlphaFoldDB" id="A0A8J2YKC1"/>
<gene>
    <name evidence="5" type="ORF">GCM10007276_26720</name>
</gene>
<evidence type="ECO:0000313" key="6">
    <source>
        <dbReference type="Proteomes" id="UP000602745"/>
    </source>
</evidence>
<comment type="similarity">
    <text evidence="2">Belongs to the virb1 family.</text>
</comment>
<dbReference type="SUPFAM" id="SSF48435">
    <property type="entry name" value="Bacterial muramidases"/>
    <property type="match status" value="1"/>
</dbReference>
<dbReference type="PROSITE" id="PS00922">
    <property type="entry name" value="TRANSGLYCOSYLASE"/>
    <property type="match status" value="1"/>
</dbReference>
<comment type="caution">
    <text evidence="5">The sequence shown here is derived from an EMBL/GenBank/DDBJ whole genome shotgun (WGS) entry which is preliminary data.</text>
</comment>
<dbReference type="GO" id="GO:0016020">
    <property type="term" value="C:membrane"/>
    <property type="evidence" value="ECO:0007669"/>
    <property type="project" value="InterPro"/>
</dbReference>
<sequence length="684" mass="74222">MPEPRPGTMAAAAAADVPMPVAASRVTNAAETAIAATASIPLTQPAAGPALPVSNSAPQIRQLLSSLKKGDLAGANSVSASLRDPAARALGEWLTTRYASRQMGFARLADFLERYPDWESRRNVRRRAEEALYLENIHPNTVLGFFAKRPPTSGMGRLAVARALVARGDVKGAAAHARAVWREEDLPDSVQDGMLKEFGRMLAAEDYQYRAERLLYRGRNAEALKVAARAPAGYRALAQARAAVNARAKDAAAKLDAVPSAYRKDPGYLHALAEYRRREERYTDAAKAVLAAPSNPATVIDGREWWNERRVLARELLDVGEAKTAYRVAASHASTSPADAADAEFHAGWIALRFLNDPQTAHKHFAKLEQIGSTPITLSRARYWLGRAAEASGNVGGARSYYESAAQFATTYYGQTALAKLGRSDVTLRRAPKLSRAERAAFERRTGIRAVSILYAAGGRDEALGLFGDLVDSAHTTAEYTLLAELAEKHGDARAMTFIGKEATQSGHPLDDVAFPTLGIPKIRPAGPGVELPLVYAIARQESLFHPSAKSGAGAIGLMQMLPSTAKLTAKKFGITYAPGKLTDPSYNATLGATHLGELTDNYDGSYILTFVAYNAGPGRVRQWVEKYGDPRDPRIDPIDWVERIPFTETRNYVQRVMENVRVYRARLGTKASQSIEADLRGAR</sequence>
<dbReference type="Proteomes" id="UP000602745">
    <property type="component" value="Unassembled WGS sequence"/>
</dbReference>
<dbReference type="InterPro" id="IPR008939">
    <property type="entry name" value="Lytic_TGlycosylase_superhlx_U"/>
</dbReference>
<dbReference type="InterPro" id="IPR000189">
    <property type="entry name" value="Transglyc_AS"/>
</dbReference>
<dbReference type="GO" id="GO:0008933">
    <property type="term" value="F:peptidoglycan lytic transglycosylase activity"/>
    <property type="evidence" value="ECO:0007669"/>
    <property type="project" value="InterPro"/>
</dbReference>
<dbReference type="SUPFAM" id="SSF53955">
    <property type="entry name" value="Lysozyme-like"/>
    <property type="match status" value="1"/>
</dbReference>
<reference evidence="5" key="1">
    <citation type="journal article" date="2014" name="Int. J. Syst. Evol. Microbiol.">
        <title>Complete genome sequence of Corynebacterium casei LMG S-19264T (=DSM 44701T), isolated from a smear-ripened cheese.</title>
        <authorList>
            <consortium name="US DOE Joint Genome Institute (JGI-PGF)"/>
            <person name="Walter F."/>
            <person name="Albersmeier A."/>
            <person name="Kalinowski J."/>
            <person name="Ruckert C."/>
        </authorList>
    </citation>
    <scope>NUCLEOTIDE SEQUENCE</scope>
    <source>
        <strain evidence="5">CCM 7684</strain>
    </source>
</reference>
<evidence type="ECO:0000313" key="5">
    <source>
        <dbReference type="EMBL" id="GGE48130.1"/>
    </source>
</evidence>
<dbReference type="PANTHER" id="PTHR37423:SF2">
    <property type="entry name" value="MEMBRANE-BOUND LYTIC MUREIN TRANSGLYCOSYLASE C"/>
    <property type="match status" value="1"/>
</dbReference>
<dbReference type="CDD" id="cd13401">
    <property type="entry name" value="Slt70-like"/>
    <property type="match status" value="1"/>
</dbReference>
<evidence type="ECO:0000256" key="2">
    <source>
        <dbReference type="ARBA" id="ARBA00009387"/>
    </source>
</evidence>
<keyword evidence="6" id="KW-1185">Reference proteome</keyword>
<dbReference type="InterPro" id="IPR023346">
    <property type="entry name" value="Lysozyme-like_dom_sf"/>
</dbReference>
<reference evidence="5" key="2">
    <citation type="submission" date="2020-09" db="EMBL/GenBank/DDBJ databases">
        <authorList>
            <person name="Sun Q."/>
            <person name="Sedlacek I."/>
        </authorList>
    </citation>
    <scope>NUCLEOTIDE SEQUENCE</scope>
    <source>
        <strain evidence="5">CCM 7684</strain>
    </source>
</reference>
<name>A0A8J2YKC1_9RHOB</name>
<dbReference type="Gene3D" id="1.10.530.10">
    <property type="match status" value="1"/>
</dbReference>
<protein>
    <submittedName>
        <fullName evidence="5">Lytic transglycosylase</fullName>
    </submittedName>
</protein>
<evidence type="ECO:0000256" key="3">
    <source>
        <dbReference type="ARBA" id="ARBA00022729"/>
    </source>
</evidence>
<evidence type="ECO:0000259" key="4">
    <source>
        <dbReference type="Pfam" id="PF01464"/>
    </source>
</evidence>
<dbReference type="GO" id="GO:0042597">
    <property type="term" value="C:periplasmic space"/>
    <property type="evidence" value="ECO:0007669"/>
    <property type="project" value="InterPro"/>
</dbReference>
<dbReference type="EMBL" id="BMCP01000002">
    <property type="protein sequence ID" value="GGE48130.1"/>
    <property type="molecule type" value="Genomic_DNA"/>
</dbReference>
<proteinExistence type="inferred from homology"/>
<evidence type="ECO:0000256" key="1">
    <source>
        <dbReference type="ARBA" id="ARBA00007734"/>
    </source>
</evidence>
<dbReference type="Gene3D" id="1.25.20.10">
    <property type="entry name" value="Bacterial muramidases"/>
    <property type="match status" value="1"/>
</dbReference>
<accession>A0A8J2YKC1</accession>
<organism evidence="5 6">
    <name type="scientific">Agaricicola taiwanensis</name>
    <dbReference type="NCBI Taxonomy" id="591372"/>
    <lineage>
        <taxon>Bacteria</taxon>
        <taxon>Pseudomonadati</taxon>
        <taxon>Pseudomonadota</taxon>
        <taxon>Alphaproteobacteria</taxon>
        <taxon>Rhodobacterales</taxon>
        <taxon>Paracoccaceae</taxon>
        <taxon>Agaricicola</taxon>
    </lineage>
</organism>
<dbReference type="PANTHER" id="PTHR37423">
    <property type="entry name" value="SOLUBLE LYTIC MUREIN TRANSGLYCOSYLASE-RELATED"/>
    <property type="match status" value="1"/>
</dbReference>